<evidence type="ECO:0000256" key="1">
    <source>
        <dbReference type="SAM" id="Phobius"/>
    </source>
</evidence>
<evidence type="ECO:0000313" key="2">
    <source>
        <dbReference type="EMBL" id="MBJ8379432.1"/>
    </source>
</evidence>
<dbReference type="RefSeq" id="WP_200033058.1">
    <property type="nucleotide sequence ID" value="NZ_JADWND010000001.1"/>
</dbReference>
<accession>A0ABS0ZKT5</accession>
<feature type="transmembrane region" description="Helical" evidence="1">
    <location>
        <begin position="36"/>
        <end position="59"/>
    </location>
</feature>
<keyword evidence="3" id="KW-1185">Reference proteome</keyword>
<protein>
    <recommendedName>
        <fullName evidence="4">Nitric oxide reductase</fullName>
    </recommendedName>
</protein>
<reference evidence="2 3" key="1">
    <citation type="submission" date="2020-11" db="EMBL/GenBank/DDBJ databases">
        <title>Enhanced detection system for hospital associated transmission using whole genome sequencing surveillance.</title>
        <authorList>
            <person name="Harrison L.H."/>
            <person name="Van Tyne D."/>
            <person name="Marsh J.W."/>
            <person name="Griffith M.P."/>
            <person name="Snyder D.J."/>
            <person name="Cooper V.S."/>
            <person name="Mustapha M."/>
        </authorList>
    </citation>
    <scope>NUCLEOTIDE SEQUENCE [LARGE SCALE GENOMIC DNA]</scope>
    <source>
        <strain evidence="2 3">CB00117</strain>
    </source>
</reference>
<dbReference type="Proteomes" id="UP000746649">
    <property type="component" value="Unassembled WGS sequence"/>
</dbReference>
<sequence>MKFDARFSSTTGFLTLAAVAIPFTANWHLPLFHGALVAWVENGQALWLLFGALFTAWYIRPLSRPEGAKQFWLWAVVWWVVLLGRSTSWGRDYFPDEPRILFRGISVILIAALVLPVCLSASLRREIARRLREEPLPVWLFALTACSFLISDTVEHHRLLAPLFLHDVNYTDLIEELYELPFMAGLFFITLGLMRKDKRREARALPLGEPQHVGY</sequence>
<comment type="caution">
    <text evidence="2">The sequence shown here is derived from an EMBL/GenBank/DDBJ whole genome shotgun (WGS) entry which is preliminary data.</text>
</comment>
<organism evidence="2 3">
    <name type="scientific">Citrobacter sedlakii</name>
    <dbReference type="NCBI Taxonomy" id="67826"/>
    <lineage>
        <taxon>Bacteria</taxon>
        <taxon>Pseudomonadati</taxon>
        <taxon>Pseudomonadota</taxon>
        <taxon>Gammaproteobacteria</taxon>
        <taxon>Enterobacterales</taxon>
        <taxon>Enterobacteriaceae</taxon>
        <taxon>Citrobacter</taxon>
        <taxon>Citrobacter freundii complex</taxon>
    </lineage>
</organism>
<keyword evidence="1" id="KW-0812">Transmembrane</keyword>
<feature type="transmembrane region" description="Helical" evidence="1">
    <location>
        <begin position="100"/>
        <end position="123"/>
    </location>
</feature>
<feature type="transmembrane region" description="Helical" evidence="1">
    <location>
        <begin position="135"/>
        <end position="154"/>
    </location>
</feature>
<proteinExistence type="predicted"/>
<keyword evidence="1" id="KW-0472">Membrane</keyword>
<gene>
    <name evidence="2" type="ORF">I6M88_00365</name>
</gene>
<keyword evidence="1" id="KW-1133">Transmembrane helix</keyword>
<feature type="transmembrane region" description="Helical" evidence="1">
    <location>
        <begin position="177"/>
        <end position="194"/>
    </location>
</feature>
<name>A0ABS0ZKT5_9ENTR</name>
<evidence type="ECO:0000313" key="3">
    <source>
        <dbReference type="Proteomes" id="UP000746649"/>
    </source>
</evidence>
<feature type="transmembrane region" description="Helical" evidence="1">
    <location>
        <begin position="71"/>
        <end position="88"/>
    </location>
</feature>
<dbReference type="EMBL" id="JADWND010000001">
    <property type="protein sequence ID" value="MBJ8379432.1"/>
    <property type="molecule type" value="Genomic_DNA"/>
</dbReference>
<evidence type="ECO:0008006" key="4">
    <source>
        <dbReference type="Google" id="ProtNLM"/>
    </source>
</evidence>